<dbReference type="EMBL" id="NITY01000023">
    <property type="protein sequence ID" value="PHM37059.1"/>
    <property type="molecule type" value="Genomic_DNA"/>
</dbReference>
<evidence type="ECO:0000313" key="1">
    <source>
        <dbReference type="EMBL" id="PHM37059.1"/>
    </source>
</evidence>
<reference evidence="1 4" key="3">
    <citation type="journal article" date="2017" name="Nat. Microbiol.">
        <title>Natural product diversity associated with the nematode symbionts Photorhabdus and Xenorhabdus.</title>
        <authorList>
            <person name="Tobias N.J."/>
            <person name="Wolff H."/>
            <person name="Djahanschiri B."/>
            <person name="Grundmann F."/>
            <person name="Kronenwerth M."/>
            <person name="Shi Y.M."/>
            <person name="Simonyi S."/>
            <person name="Grun P."/>
            <person name="Shapiro-Ilan D."/>
            <person name="Pidot S.J."/>
            <person name="Stinear T.P."/>
            <person name="Ebersberger I."/>
            <person name="Bode H.B."/>
        </authorList>
    </citation>
    <scope>NUCLEOTIDE SEQUENCE [LARGE SCALE GENOMIC DNA]</scope>
    <source>
        <strain evidence="1 4">DSM 17908</strain>
    </source>
</reference>
<proteinExistence type="predicted"/>
<evidence type="ECO:0000313" key="3">
    <source>
        <dbReference type="Proteomes" id="UP000198919"/>
    </source>
</evidence>
<protein>
    <submittedName>
        <fullName evidence="2">Uncharacterized protein</fullName>
    </submittedName>
</protein>
<dbReference type="RefSeq" id="WP_169924785.1">
    <property type="nucleotide sequence ID" value="NZ_CAWNQB010000016.1"/>
</dbReference>
<organism evidence="2 3">
    <name type="scientific">Xenorhabdus mauleonii</name>
    <dbReference type="NCBI Taxonomy" id="351675"/>
    <lineage>
        <taxon>Bacteria</taxon>
        <taxon>Pseudomonadati</taxon>
        <taxon>Pseudomonadota</taxon>
        <taxon>Gammaproteobacteria</taxon>
        <taxon>Enterobacterales</taxon>
        <taxon>Morganellaceae</taxon>
        <taxon>Xenorhabdus</taxon>
    </lineage>
</organism>
<dbReference type="AlphaFoldDB" id="A0A1I3TJD1"/>
<reference evidence="3" key="1">
    <citation type="submission" date="2016-10" db="EMBL/GenBank/DDBJ databases">
        <authorList>
            <person name="Varghese N."/>
            <person name="Submissions S."/>
        </authorList>
    </citation>
    <scope>NUCLEOTIDE SEQUENCE [LARGE SCALE GENOMIC DNA]</scope>
    <source>
        <strain evidence="3">DSM 17908</strain>
    </source>
</reference>
<dbReference type="EMBL" id="FORG01000014">
    <property type="protein sequence ID" value="SFJ71278.1"/>
    <property type="molecule type" value="Genomic_DNA"/>
</dbReference>
<keyword evidence="4" id="KW-1185">Reference proteome</keyword>
<sequence length="47" mass="5006">METRGAMVVVVIIHRERRAATAGIIAIAETAVEIILVGVAEECSQLD</sequence>
<evidence type="ECO:0000313" key="4">
    <source>
        <dbReference type="Proteomes" id="UP000224607"/>
    </source>
</evidence>
<dbReference type="Proteomes" id="UP000224607">
    <property type="component" value="Unassembled WGS sequence"/>
</dbReference>
<name>A0A1I3TJD1_9GAMM</name>
<reference evidence="2" key="2">
    <citation type="submission" date="2016-10" db="EMBL/GenBank/DDBJ databases">
        <authorList>
            <person name="de Groot N.N."/>
        </authorList>
    </citation>
    <scope>NUCLEOTIDE SEQUENCE [LARGE SCALE GENOMIC DNA]</scope>
    <source>
        <strain evidence="2">DSM 17908</strain>
    </source>
</reference>
<evidence type="ECO:0000313" key="2">
    <source>
        <dbReference type="EMBL" id="SFJ71278.1"/>
    </source>
</evidence>
<dbReference type="Proteomes" id="UP000198919">
    <property type="component" value="Unassembled WGS sequence"/>
</dbReference>
<gene>
    <name evidence="2" type="ORF">SAMN05421680_11467</name>
    <name evidence="1" type="ORF">Xmau_03983</name>
</gene>
<accession>A0A1I3TJD1</accession>